<reference evidence="1" key="1">
    <citation type="submission" date="2017-07" db="EMBL/GenBank/DDBJ databases">
        <authorList>
            <person name="Mikheyev A."/>
            <person name="Grau M."/>
        </authorList>
    </citation>
    <scope>NUCLEOTIDE SEQUENCE</scope>
    <source>
        <tissue evidence="1">Venom_gland</tissue>
    </source>
</reference>
<dbReference type="EMBL" id="IACK01124211">
    <property type="protein sequence ID" value="LAA87119.1"/>
    <property type="molecule type" value="Transcribed_RNA"/>
</dbReference>
<dbReference type="InterPro" id="IPR039059">
    <property type="entry name" value="MVP"/>
</dbReference>
<accession>A0A2D4ISD6</accession>
<dbReference type="Gene3D" id="6.20.380.10">
    <property type="match status" value="1"/>
</dbReference>
<dbReference type="PANTHER" id="PTHR14165">
    <property type="entry name" value="MAJOR VAULT PROTEIN"/>
    <property type="match status" value="1"/>
</dbReference>
<dbReference type="AlphaFoldDB" id="A0A2D4ISD6"/>
<dbReference type="PANTHER" id="PTHR14165:SF3">
    <property type="entry name" value="MAJOR VAULT PROTEIN"/>
    <property type="match status" value="1"/>
</dbReference>
<proteinExistence type="predicted"/>
<organism evidence="1">
    <name type="scientific">Micrurus lemniscatus lemniscatus</name>
    <dbReference type="NCBI Taxonomy" id="129467"/>
    <lineage>
        <taxon>Eukaryota</taxon>
        <taxon>Metazoa</taxon>
        <taxon>Chordata</taxon>
        <taxon>Craniata</taxon>
        <taxon>Vertebrata</taxon>
        <taxon>Euteleostomi</taxon>
        <taxon>Lepidosauria</taxon>
        <taxon>Squamata</taxon>
        <taxon>Bifurcata</taxon>
        <taxon>Unidentata</taxon>
        <taxon>Episquamata</taxon>
        <taxon>Toxicofera</taxon>
        <taxon>Serpentes</taxon>
        <taxon>Colubroidea</taxon>
        <taxon>Elapidae</taxon>
        <taxon>Elapinae</taxon>
        <taxon>Micrurus</taxon>
    </lineage>
</organism>
<dbReference type="GO" id="GO:0005634">
    <property type="term" value="C:nucleus"/>
    <property type="evidence" value="ECO:0007669"/>
    <property type="project" value="TreeGrafter"/>
</dbReference>
<reference evidence="1" key="2">
    <citation type="submission" date="2017-11" db="EMBL/GenBank/DDBJ databases">
        <title>Coralsnake Venomics: Analyses of Venom Gland Transcriptomes and Proteomes of Six Brazilian Taxa.</title>
        <authorList>
            <person name="Aird S.D."/>
            <person name="Jorge da Silva N."/>
            <person name="Qiu L."/>
            <person name="Villar-Briones A."/>
            <person name="Aparecida-Saddi V."/>
            <person name="Campos-Telles M.P."/>
            <person name="Grau M."/>
            <person name="Mikheyev A.S."/>
        </authorList>
    </citation>
    <scope>NUCLEOTIDE SEQUENCE</scope>
    <source>
        <tissue evidence="1">Venom_gland</tissue>
    </source>
</reference>
<dbReference type="GO" id="GO:0005737">
    <property type="term" value="C:cytoplasm"/>
    <property type="evidence" value="ECO:0007669"/>
    <property type="project" value="TreeGrafter"/>
</dbReference>
<sequence>MVLHELLPEYLRNHIGSSFCSTLMFGFRCVPTFLSPLFSKLFQEADLLRLKQTREQELRFIKEQADLDVAQAEALAAVEVKKFEAVIDSLGASTIRDIAMAGPEMQVKLLQGLGIQSTLITDGSSPINLFTAAGGLLGILPKPSEK</sequence>
<evidence type="ECO:0000313" key="1">
    <source>
        <dbReference type="EMBL" id="LAA87119.1"/>
    </source>
</evidence>
<name>A0A2D4ISD6_MICLE</name>
<protein>
    <submittedName>
        <fullName evidence="1">Uncharacterized protein</fullName>
    </submittedName>
</protein>
<dbReference type="Gene3D" id="6.10.250.720">
    <property type="match status" value="1"/>
</dbReference>